<dbReference type="RefSeq" id="XP_014537858.1">
    <property type="nucleotide sequence ID" value="XM_014682372.1"/>
</dbReference>
<protein>
    <submittedName>
        <fullName evidence="1">Putative ubiquitin-conjugating enzyme E2</fullName>
    </submittedName>
</protein>
<dbReference type="PANTHER" id="PTHR41677:SF1">
    <property type="entry name" value="FE2OG DIOXYGENASE DOMAIN-CONTAINING PROTEIN"/>
    <property type="match status" value="1"/>
</dbReference>
<reference evidence="1 2" key="1">
    <citation type="submission" date="2020-08" db="EMBL/GenBank/DDBJ databases">
        <title>The completed genome sequence of the pathogenic ascomycete fungus Penicillium digitatum.</title>
        <authorList>
            <person name="Wang M."/>
        </authorList>
    </citation>
    <scope>NUCLEOTIDE SEQUENCE [LARGE SCALE GENOMIC DNA]</scope>
    <source>
        <strain evidence="1 2">PdW03</strain>
    </source>
</reference>
<dbReference type="Proteomes" id="UP000595662">
    <property type="component" value="Chromosome 3"/>
</dbReference>
<dbReference type="EMBL" id="CP060776">
    <property type="protein sequence ID" value="QQK44748.1"/>
    <property type="molecule type" value="Genomic_DNA"/>
</dbReference>
<dbReference type="PANTHER" id="PTHR41677">
    <property type="entry name" value="YALI0B19030P"/>
    <property type="match status" value="1"/>
</dbReference>
<dbReference type="GeneID" id="26229568"/>
<dbReference type="AlphaFoldDB" id="A0A7T6XNY5"/>
<proteinExistence type="predicted"/>
<dbReference type="KEGG" id="pdp:PDIP_12450"/>
<organism evidence="1 2">
    <name type="scientific">Penicillium digitatum</name>
    <name type="common">Green mold</name>
    <dbReference type="NCBI Taxonomy" id="36651"/>
    <lineage>
        <taxon>Eukaryota</taxon>
        <taxon>Fungi</taxon>
        <taxon>Dikarya</taxon>
        <taxon>Ascomycota</taxon>
        <taxon>Pezizomycotina</taxon>
        <taxon>Eurotiomycetes</taxon>
        <taxon>Eurotiomycetidae</taxon>
        <taxon>Eurotiales</taxon>
        <taxon>Aspergillaceae</taxon>
        <taxon>Penicillium</taxon>
    </lineage>
</organism>
<gene>
    <name evidence="1" type="ORF">Pdw03_8649</name>
</gene>
<evidence type="ECO:0000313" key="1">
    <source>
        <dbReference type="EMBL" id="QQK44748.1"/>
    </source>
</evidence>
<sequence length="106" mass="12648">MVTSFRPRSSSITDDSVLTMVRPISILGDLYHQLVEYRCEVIQDRFRDANRLMWDQKRARRSFDLVSLMESLRKQIDFLEHMDKEILDDDKVQKGMLDDSHLRSEE</sequence>
<evidence type="ECO:0000313" key="2">
    <source>
        <dbReference type="Proteomes" id="UP000595662"/>
    </source>
</evidence>
<dbReference type="OMA" id="EYRCEVI"/>
<name>A0A7T6XNY5_PENDI</name>
<dbReference type="VEuPathDB" id="FungiDB:PDIP_12450"/>
<accession>A0A7T6XNY5</accession>